<evidence type="ECO:0000313" key="8">
    <source>
        <dbReference type="EMBL" id="TMI82909.1"/>
    </source>
</evidence>
<dbReference type="InterPro" id="IPR004389">
    <property type="entry name" value="Ribosomal_uL18_bac-type"/>
</dbReference>
<dbReference type="PANTHER" id="PTHR12899:SF3">
    <property type="entry name" value="LARGE RIBOSOMAL SUBUNIT PROTEIN UL18M"/>
    <property type="match status" value="1"/>
</dbReference>
<dbReference type="CDD" id="cd00432">
    <property type="entry name" value="Ribosomal_L18_L5e"/>
    <property type="match status" value="1"/>
</dbReference>
<gene>
    <name evidence="7" type="primary">rplR</name>
    <name evidence="8" type="ORF">E6H03_04705</name>
</gene>
<keyword evidence="5 7" id="KW-0687">Ribonucleoprotein</keyword>
<dbReference type="EMBL" id="VBAN01000137">
    <property type="protein sequence ID" value="TMI82909.1"/>
    <property type="molecule type" value="Genomic_DNA"/>
</dbReference>
<reference evidence="8 9" key="1">
    <citation type="journal article" date="2019" name="Nat. Microbiol.">
        <title>Mediterranean grassland soil C-N compound turnover is dependent on rainfall and depth, and is mediated by genomically divergent microorganisms.</title>
        <authorList>
            <person name="Diamond S."/>
            <person name="Andeer P.F."/>
            <person name="Li Z."/>
            <person name="Crits-Christoph A."/>
            <person name="Burstein D."/>
            <person name="Anantharaman K."/>
            <person name="Lane K.R."/>
            <person name="Thomas B.C."/>
            <person name="Pan C."/>
            <person name="Northen T.R."/>
            <person name="Banfield J.F."/>
        </authorList>
    </citation>
    <scope>NUCLEOTIDE SEQUENCE [LARGE SCALE GENOMIC DNA]</scope>
    <source>
        <strain evidence="8">NP_6</strain>
    </source>
</reference>
<dbReference type="Proteomes" id="UP000318093">
    <property type="component" value="Unassembled WGS sequence"/>
</dbReference>
<comment type="function">
    <text evidence="7">This is one of the proteins that bind and probably mediate the attachment of the 5S RNA into the large ribosomal subunit, where it forms part of the central protuberance.</text>
</comment>
<dbReference type="Gene3D" id="3.30.420.100">
    <property type="match status" value="1"/>
</dbReference>
<evidence type="ECO:0000256" key="4">
    <source>
        <dbReference type="ARBA" id="ARBA00022980"/>
    </source>
</evidence>
<name>A0A537JH97_9BACT</name>
<dbReference type="HAMAP" id="MF_01337_B">
    <property type="entry name" value="Ribosomal_uL18_B"/>
    <property type="match status" value="1"/>
</dbReference>
<evidence type="ECO:0000256" key="6">
    <source>
        <dbReference type="ARBA" id="ARBA00035197"/>
    </source>
</evidence>
<protein>
    <recommendedName>
        <fullName evidence="6 7">Large ribosomal subunit protein uL18</fullName>
    </recommendedName>
</protein>
<evidence type="ECO:0000256" key="3">
    <source>
        <dbReference type="ARBA" id="ARBA00022884"/>
    </source>
</evidence>
<dbReference type="NCBIfam" id="TIGR00060">
    <property type="entry name" value="L18_bact"/>
    <property type="match status" value="1"/>
</dbReference>
<dbReference type="Pfam" id="PF00861">
    <property type="entry name" value="Ribosomal_L18p"/>
    <property type="match status" value="1"/>
</dbReference>
<dbReference type="SUPFAM" id="SSF53137">
    <property type="entry name" value="Translational machinery components"/>
    <property type="match status" value="1"/>
</dbReference>
<dbReference type="AlphaFoldDB" id="A0A537JH97"/>
<organism evidence="8 9">
    <name type="scientific">Candidatus Segetimicrobium genomatis</name>
    <dbReference type="NCBI Taxonomy" id="2569760"/>
    <lineage>
        <taxon>Bacteria</taxon>
        <taxon>Bacillati</taxon>
        <taxon>Candidatus Sysuimicrobiota</taxon>
        <taxon>Candidatus Sysuimicrobiia</taxon>
        <taxon>Candidatus Sysuimicrobiales</taxon>
        <taxon>Candidatus Segetimicrobiaceae</taxon>
        <taxon>Candidatus Segetimicrobium</taxon>
    </lineage>
</organism>
<dbReference type="FunFam" id="3.30.420.100:FF:000001">
    <property type="entry name" value="50S ribosomal protein L18"/>
    <property type="match status" value="1"/>
</dbReference>
<accession>A0A537JH97</accession>
<comment type="similarity">
    <text evidence="1 7">Belongs to the universal ribosomal protein uL18 family.</text>
</comment>
<dbReference type="GO" id="GO:0022625">
    <property type="term" value="C:cytosolic large ribosomal subunit"/>
    <property type="evidence" value="ECO:0007669"/>
    <property type="project" value="TreeGrafter"/>
</dbReference>
<evidence type="ECO:0000256" key="7">
    <source>
        <dbReference type="HAMAP-Rule" id="MF_01337"/>
    </source>
</evidence>
<comment type="subunit">
    <text evidence="7">Part of the 50S ribosomal subunit; part of the 5S rRNA/L5/L18/L25 subcomplex. Contacts the 5S and 23S rRNAs.</text>
</comment>
<keyword evidence="4 7" id="KW-0689">Ribosomal protein</keyword>
<evidence type="ECO:0000256" key="1">
    <source>
        <dbReference type="ARBA" id="ARBA00007116"/>
    </source>
</evidence>
<keyword evidence="2 7" id="KW-0699">rRNA-binding</keyword>
<keyword evidence="3 7" id="KW-0694">RNA-binding</keyword>
<dbReference type="InterPro" id="IPR057268">
    <property type="entry name" value="Ribosomal_L18"/>
</dbReference>
<sequence length="122" mass="13713">MIKHKDRNESRQRRHLRIRRAVQGNGERPRLSVFRSLAHIYAQVIDDRSQRTLAAASTLDPEIKAEAAGVKKSDAGRLVGRLIARRAQAKGIRRVVFDRGGYLYHGRVKALADGAREGGLEF</sequence>
<evidence type="ECO:0000256" key="2">
    <source>
        <dbReference type="ARBA" id="ARBA00022730"/>
    </source>
</evidence>
<evidence type="ECO:0000256" key="5">
    <source>
        <dbReference type="ARBA" id="ARBA00023274"/>
    </source>
</evidence>
<dbReference type="GO" id="GO:0003735">
    <property type="term" value="F:structural constituent of ribosome"/>
    <property type="evidence" value="ECO:0007669"/>
    <property type="project" value="InterPro"/>
</dbReference>
<dbReference type="InterPro" id="IPR005484">
    <property type="entry name" value="Ribosomal_uL18_bac/plant/anim"/>
</dbReference>
<comment type="caution">
    <text evidence="8">The sequence shown here is derived from an EMBL/GenBank/DDBJ whole genome shotgun (WGS) entry which is preliminary data.</text>
</comment>
<dbReference type="GO" id="GO:0006412">
    <property type="term" value="P:translation"/>
    <property type="evidence" value="ECO:0007669"/>
    <property type="project" value="UniProtKB-UniRule"/>
</dbReference>
<proteinExistence type="inferred from homology"/>
<dbReference type="GO" id="GO:0008097">
    <property type="term" value="F:5S rRNA binding"/>
    <property type="evidence" value="ECO:0007669"/>
    <property type="project" value="TreeGrafter"/>
</dbReference>
<evidence type="ECO:0000313" key="9">
    <source>
        <dbReference type="Proteomes" id="UP000318093"/>
    </source>
</evidence>
<dbReference type="PANTHER" id="PTHR12899">
    <property type="entry name" value="39S RIBOSOMAL PROTEIN L18, MITOCHONDRIAL"/>
    <property type="match status" value="1"/>
</dbReference>